<dbReference type="PROSITE" id="PS00211">
    <property type="entry name" value="ABC_TRANSPORTER_1"/>
    <property type="match status" value="1"/>
</dbReference>
<keyword evidence="2" id="KW-0547">Nucleotide-binding</keyword>
<dbReference type="GO" id="GO:0005524">
    <property type="term" value="F:ATP binding"/>
    <property type="evidence" value="ECO:0007669"/>
    <property type="project" value="UniProtKB-KW"/>
</dbReference>
<organism evidence="6 7">
    <name type="scientific">Lichenicola cladoniae</name>
    <dbReference type="NCBI Taxonomy" id="1484109"/>
    <lineage>
        <taxon>Bacteria</taxon>
        <taxon>Pseudomonadati</taxon>
        <taxon>Pseudomonadota</taxon>
        <taxon>Alphaproteobacteria</taxon>
        <taxon>Acetobacterales</taxon>
        <taxon>Acetobacteraceae</taxon>
        <taxon>Lichenicola</taxon>
    </lineage>
</organism>
<dbReference type="AlphaFoldDB" id="A0A6M8HRN7"/>
<dbReference type="SMART" id="SM00382">
    <property type="entry name" value="AAA"/>
    <property type="match status" value="1"/>
</dbReference>
<dbReference type="Proteomes" id="UP000500767">
    <property type="component" value="Chromosome"/>
</dbReference>
<keyword evidence="7" id="KW-1185">Reference proteome</keyword>
<accession>A0A6M8HRN7</accession>
<dbReference type="EMBL" id="CP053708">
    <property type="protein sequence ID" value="QKE90946.1"/>
    <property type="molecule type" value="Genomic_DNA"/>
</dbReference>
<dbReference type="InterPro" id="IPR017871">
    <property type="entry name" value="ABC_transporter-like_CS"/>
</dbReference>
<keyword evidence="3 6" id="KW-0067">ATP-binding</keyword>
<evidence type="ECO:0000313" key="7">
    <source>
        <dbReference type="Proteomes" id="UP000500767"/>
    </source>
</evidence>
<feature type="region of interest" description="Disordered" evidence="4">
    <location>
        <begin position="247"/>
        <end position="269"/>
    </location>
</feature>
<dbReference type="Gene3D" id="3.40.50.300">
    <property type="entry name" value="P-loop containing nucleotide triphosphate hydrolases"/>
    <property type="match status" value="1"/>
</dbReference>
<dbReference type="PANTHER" id="PTHR43023:SF3">
    <property type="entry name" value="PROTEIN TRIGALACTOSYLDIACYLGLYCEROL 3, CHLOROPLASTIC"/>
    <property type="match status" value="1"/>
</dbReference>
<evidence type="ECO:0000256" key="4">
    <source>
        <dbReference type="SAM" id="MobiDB-lite"/>
    </source>
</evidence>
<dbReference type="PANTHER" id="PTHR43023">
    <property type="entry name" value="PROTEIN TRIGALACTOSYLDIACYLGLYCEROL 3, CHLOROPLASTIC"/>
    <property type="match status" value="1"/>
</dbReference>
<protein>
    <submittedName>
        <fullName evidence="6">ATP-binding cassette domain-containing protein</fullName>
    </submittedName>
</protein>
<dbReference type="GO" id="GO:0016887">
    <property type="term" value="F:ATP hydrolysis activity"/>
    <property type="evidence" value="ECO:0007669"/>
    <property type="project" value="InterPro"/>
</dbReference>
<evidence type="ECO:0000256" key="3">
    <source>
        <dbReference type="ARBA" id="ARBA00022840"/>
    </source>
</evidence>
<dbReference type="Pfam" id="PF00005">
    <property type="entry name" value="ABC_tran"/>
    <property type="match status" value="1"/>
</dbReference>
<gene>
    <name evidence="6" type="ORF">HN018_13655</name>
</gene>
<feature type="domain" description="ABC transporter" evidence="5">
    <location>
        <begin position="8"/>
        <end position="246"/>
    </location>
</feature>
<dbReference type="PROSITE" id="PS50893">
    <property type="entry name" value="ABC_TRANSPORTER_2"/>
    <property type="match status" value="1"/>
</dbReference>
<dbReference type="InterPro" id="IPR003439">
    <property type="entry name" value="ABC_transporter-like_ATP-bd"/>
</dbReference>
<dbReference type="RefSeq" id="WP_171836669.1">
    <property type="nucleotide sequence ID" value="NZ_CP053708.1"/>
</dbReference>
<evidence type="ECO:0000313" key="6">
    <source>
        <dbReference type="EMBL" id="QKE90946.1"/>
    </source>
</evidence>
<dbReference type="InterPro" id="IPR027417">
    <property type="entry name" value="P-loop_NTPase"/>
</dbReference>
<sequence>MIDVSFKIETRGLTLAFGDRVIQRDVALRIRPGSIFALMGGSGCGKSTVMKGLFGLLRPIAGTVLIDGESYWDASDDRRIEINRRYGVLFQSAALWSSLTVAENVALPLKLFTRQKPAAIADLVRLKLALVGMEAAADLMPSELSGGMRKRAGLARALALDPEVLFFDEPSAGLDPITSRRLDDLILELRGGLGTTIVLVSHELPSLFAIADDGAFLDAETQTVIASGSPTELRDHCAHPTVQAFMHRERTSESRTPIMQSNGGDADGS</sequence>
<evidence type="ECO:0000259" key="5">
    <source>
        <dbReference type="PROSITE" id="PS50893"/>
    </source>
</evidence>
<keyword evidence="1" id="KW-0813">Transport</keyword>
<dbReference type="KEGG" id="lck:HN018_13655"/>
<evidence type="ECO:0000256" key="2">
    <source>
        <dbReference type="ARBA" id="ARBA00022741"/>
    </source>
</evidence>
<reference evidence="6 7" key="1">
    <citation type="journal article" date="2014" name="World J. Microbiol. Biotechnol.">
        <title>Biodiversity and physiological characteristics of Antarctic and Arctic lichens-associated bacteria.</title>
        <authorList>
            <person name="Lee Y.M."/>
            <person name="Kim E.H."/>
            <person name="Lee H.K."/>
            <person name="Hong S.G."/>
        </authorList>
    </citation>
    <scope>NUCLEOTIDE SEQUENCE [LARGE SCALE GENOMIC DNA]</scope>
    <source>
        <strain evidence="6 7">PAMC 26569</strain>
    </source>
</reference>
<dbReference type="InterPro" id="IPR003593">
    <property type="entry name" value="AAA+_ATPase"/>
</dbReference>
<proteinExistence type="predicted"/>
<feature type="compositionally biased region" description="Polar residues" evidence="4">
    <location>
        <begin position="254"/>
        <end position="263"/>
    </location>
</feature>
<dbReference type="SUPFAM" id="SSF52540">
    <property type="entry name" value="P-loop containing nucleoside triphosphate hydrolases"/>
    <property type="match status" value="1"/>
</dbReference>
<evidence type="ECO:0000256" key="1">
    <source>
        <dbReference type="ARBA" id="ARBA00022448"/>
    </source>
</evidence>
<name>A0A6M8HRN7_9PROT</name>